<dbReference type="InterPro" id="IPR002037">
    <property type="entry name" value="Glyco_hydro_8"/>
</dbReference>
<protein>
    <recommendedName>
        <fullName evidence="7">Glycosyl hydrolase</fullName>
    </recommendedName>
</protein>
<evidence type="ECO:0000256" key="2">
    <source>
        <dbReference type="ARBA" id="ARBA00022801"/>
    </source>
</evidence>
<dbReference type="GO" id="GO:0005975">
    <property type="term" value="P:carbohydrate metabolic process"/>
    <property type="evidence" value="ECO:0007669"/>
    <property type="project" value="InterPro"/>
</dbReference>
<reference evidence="5" key="1">
    <citation type="submission" date="2021-01" db="EMBL/GenBank/DDBJ databases">
        <title>Genomic Encyclopedia of Type Strains, Phase IV (KMG-IV): sequencing the most valuable type-strain genomes for metagenomic binning, comparative biology and taxonomic classification.</title>
        <authorList>
            <person name="Goeker M."/>
        </authorList>
    </citation>
    <scope>NUCLEOTIDE SEQUENCE</scope>
    <source>
        <strain evidence="5">DSM 25523</strain>
    </source>
</reference>
<dbReference type="Pfam" id="PF01270">
    <property type="entry name" value="Glyco_hydro_8"/>
    <property type="match status" value="1"/>
</dbReference>
<evidence type="ECO:0000256" key="4">
    <source>
        <dbReference type="SAM" id="Phobius"/>
    </source>
</evidence>
<dbReference type="Gene3D" id="1.50.10.10">
    <property type="match status" value="1"/>
</dbReference>
<evidence type="ECO:0000313" key="5">
    <source>
        <dbReference type="EMBL" id="MBM7591403.1"/>
    </source>
</evidence>
<dbReference type="GO" id="GO:0004553">
    <property type="term" value="F:hydrolase activity, hydrolyzing O-glycosyl compounds"/>
    <property type="evidence" value="ECO:0007669"/>
    <property type="project" value="InterPro"/>
</dbReference>
<keyword evidence="3" id="KW-0326">Glycosidase</keyword>
<dbReference type="InterPro" id="IPR008928">
    <property type="entry name" value="6-hairpin_glycosidase_sf"/>
</dbReference>
<comment type="similarity">
    <text evidence="1">Belongs to the glycosyl hydrolase 8 (cellulase D) family.</text>
</comment>
<dbReference type="Proteomes" id="UP000717624">
    <property type="component" value="Unassembled WGS sequence"/>
</dbReference>
<feature type="transmembrane region" description="Helical" evidence="4">
    <location>
        <begin position="12"/>
        <end position="31"/>
    </location>
</feature>
<keyword evidence="4" id="KW-0812">Transmembrane</keyword>
<keyword evidence="4" id="KW-0472">Membrane</keyword>
<keyword evidence="2" id="KW-0378">Hydrolase</keyword>
<evidence type="ECO:0000256" key="3">
    <source>
        <dbReference type="ARBA" id="ARBA00023295"/>
    </source>
</evidence>
<accession>A0A938Y1E0</accession>
<evidence type="ECO:0000256" key="1">
    <source>
        <dbReference type="ARBA" id="ARBA00009209"/>
    </source>
</evidence>
<keyword evidence="6" id="KW-1185">Reference proteome</keyword>
<gene>
    <name evidence="5" type="ORF">JOD01_003042</name>
</gene>
<keyword evidence="4" id="KW-1133">Transmembrane helix</keyword>
<comment type="caution">
    <text evidence="5">The sequence shown here is derived from an EMBL/GenBank/DDBJ whole genome shotgun (WGS) entry which is preliminary data.</text>
</comment>
<dbReference type="AlphaFoldDB" id="A0A938Y1E0"/>
<sequence length="382" mass="44192">MTIKITPVKVIRWCMAIAIVYGGTIGINHLFSQSEKVVTSQQNTVNRLPGEAFIRQHLLNPDGTIRTTLAAQHTENPELAQGAESLSESLGLWMLYAVEKNDQQLFKESADVVKHSFRMNNGLFYWKVGAGAEPVSTDALIDDLRIMQALYQAGQKWHEPEYQSWADEIAKSLLKYHRVEQGLGDFYDEKSKWTSPQLTLSYLDSKALGYMYEQQNLDEKSYQFLRDFLKNLPVQNGFFPFSYDWKQGTYTYQEEINLIDQLFIVYHRAQMGESSPAFWQFLKDSFYQDGKLYGIYQQKTKQNLVDYESPAVYGLAILVAIELKEPDFASDLYYRMIRLQTLHPDSELFGGFIDYHTKDTHSFDNLVPLLAERKLYNEGILH</sequence>
<dbReference type="RefSeq" id="WP_204519106.1">
    <property type="nucleotide sequence ID" value="NZ_BAABIN010000031.1"/>
</dbReference>
<evidence type="ECO:0008006" key="7">
    <source>
        <dbReference type="Google" id="ProtNLM"/>
    </source>
</evidence>
<organism evidence="5 6">
    <name type="scientific">Brevibacillus fulvus</name>
    <dbReference type="NCBI Taxonomy" id="1125967"/>
    <lineage>
        <taxon>Bacteria</taxon>
        <taxon>Bacillati</taxon>
        <taxon>Bacillota</taxon>
        <taxon>Bacilli</taxon>
        <taxon>Bacillales</taxon>
        <taxon>Paenibacillaceae</taxon>
        <taxon>Brevibacillus</taxon>
    </lineage>
</organism>
<dbReference type="EMBL" id="JAFBEB010000011">
    <property type="protein sequence ID" value="MBM7591403.1"/>
    <property type="molecule type" value="Genomic_DNA"/>
</dbReference>
<evidence type="ECO:0000313" key="6">
    <source>
        <dbReference type="Proteomes" id="UP000717624"/>
    </source>
</evidence>
<dbReference type="SUPFAM" id="SSF48208">
    <property type="entry name" value="Six-hairpin glycosidases"/>
    <property type="match status" value="1"/>
</dbReference>
<name>A0A938Y1E0_9BACL</name>
<proteinExistence type="inferred from homology"/>
<dbReference type="InterPro" id="IPR012341">
    <property type="entry name" value="6hp_glycosidase-like_sf"/>
</dbReference>